<comment type="similarity">
    <text evidence="1 4">Belongs to the polysaccharide lyase 1 family.</text>
</comment>
<dbReference type="GO" id="GO:0030570">
    <property type="term" value="F:pectate lyase activity"/>
    <property type="evidence" value="ECO:0007669"/>
    <property type="project" value="InterPro"/>
</dbReference>
<comment type="subcellular location">
    <subcellularLocation>
        <location evidence="4">Secreted</location>
    </subcellularLocation>
</comment>
<sequence length="325" mass="35071">MKKPQFFFAIVPSFTLAITCPDSVVDGFASAAGGTTGGANSVAVTVTTATDLKSAAAALGAGTIIVDGIIEVNGTVSVQSNKTIRGANANATIIGGFDLRDVSNVIIQNLNIQVVGAVDGIASRNSSHVWYDHLNIWDASDGLLDITIQSDYQTVSWCRFWYSNSSLKHRLASLVGSGGGDHPEDEGKLRVTYHHNWWEKNIQERMPRLMYGEAHIYNNYYTSSGNNYAVGFGSYGSVSIQNNYFKGIKDSHKFLYDVYAYASDSGNVYENTTGLRDTGKKGSKDVAGQEGFKYDPVSPPYPFTLDAASDIPELVQACVGPRTTL</sequence>
<name>A0AAN6M0T7_9PLEO</name>
<dbReference type="PANTHER" id="PTHR31683">
    <property type="entry name" value="PECTATE LYASE 18-RELATED"/>
    <property type="match status" value="1"/>
</dbReference>
<keyword evidence="4" id="KW-0624">Polysaccharide degradation</keyword>
<evidence type="ECO:0000256" key="5">
    <source>
        <dbReference type="SAM" id="SignalP"/>
    </source>
</evidence>
<evidence type="ECO:0000256" key="4">
    <source>
        <dbReference type="RuleBase" id="RU361173"/>
    </source>
</evidence>
<keyword evidence="8" id="KW-1185">Reference proteome</keyword>
<evidence type="ECO:0000256" key="3">
    <source>
        <dbReference type="ARBA" id="ARBA00023239"/>
    </source>
</evidence>
<feature type="chain" id="PRO_5042851743" description="Pectate lyase domain-containing protein" evidence="5">
    <location>
        <begin position="18"/>
        <end position="325"/>
    </location>
</feature>
<evidence type="ECO:0000256" key="2">
    <source>
        <dbReference type="ARBA" id="ARBA00022729"/>
    </source>
</evidence>
<dbReference type="Pfam" id="PF00544">
    <property type="entry name" value="Pectate_lyase_4"/>
    <property type="match status" value="1"/>
</dbReference>
<dbReference type="Proteomes" id="UP001280581">
    <property type="component" value="Unassembled WGS sequence"/>
</dbReference>
<keyword evidence="4" id="KW-0119">Carbohydrate metabolism</keyword>
<dbReference type="InterPro" id="IPR012334">
    <property type="entry name" value="Pectin_lyas_fold"/>
</dbReference>
<dbReference type="GO" id="GO:0005576">
    <property type="term" value="C:extracellular region"/>
    <property type="evidence" value="ECO:0007669"/>
    <property type="project" value="UniProtKB-SubCell"/>
</dbReference>
<dbReference type="InterPro" id="IPR011050">
    <property type="entry name" value="Pectin_lyase_fold/virulence"/>
</dbReference>
<keyword evidence="3 4" id="KW-0456">Lyase</keyword>
<dbReference type="Gene3D" id="2.160.20.10">
    <property type="entry name" value="Single-stranded right-handed beta-helix, Pectin lyase-like"/>
    <property type="match status" value="1"/>
</dbReference>
<keyword evidence="2 5" id="KW-0732">Signal</keyword>
<comment type="caution">
    <text evidence="7">The sequence shown here is derived from an EMBL/GenBank/DDBJ whole genome shotgun (WGS) entry which is preliminary data.</text>
</comment>
<evidence type="ECO:0000313" key="8">
    <source>
        <dbReference type="Proteomes" id="UP001280581"/>
    </source>
</evidence>
<proteinExistence type="inferred from homology"/>
<feature type="domain" description="Pectate lyase" evidence="6">
    <location>
        <begin position="42"/>
        <end position="251"/>
    </location>
</feature>
<reference evidence="7 8" key="1">
    <citation type="submission" date="2021-02" db="EMBL/GenBank/DDBJ databases">
        <title>Genome assembly of Pseudopithomyces chartarum.</title>
        <authorList>
            <person name="Jauregui R."/>
            <person name="Singh J."/>
            <person name="Voisey C."/>
        </authorList>
    </citation>
    <scope>NUCLEOTIDE SEQUENCE [LARGE SCALE GENOMIC DNA]</scope>
    <source>
        <strain evidence="7 8">AGR01</strain>
    </source>
</reference>
<evidence type="ECO:0000313" key="7">
    <source>
        <dbReference type="EMBL" id="KAK3208980.1"/>
    </source>
</evidence>
<dbReference type="EMBL" id="WVTA01000006">
    <property type="protein sequence ID" value="KAK3208980.1"/>
    <property type="molecule type" value="Genomic_DNA"/>
</dbReference>
<dbReference type="SUPFAM" id="SSF51126">
    <property type="entry name" value="Pectin lyase-like"/>
    <property type="match status" value="1"/>
</dbReference>
<dbReference type="AlphaFoldDB" id="A0AAN6M0T7"/>
<accession>A0AAN6M0T7</accession>
<gene>
    <name evidence="7" type="ORF">GRF29_69g375173</name>
</gene>
<protein>
    <recommendedName>
        <fullName evidence="6">Pectate lyase domain-containing protein</fullName>
    </recommendedName>
</protein>
<keyword evidence="4" id="KW-0964">Secreted</keyword>
<dbReference type="InterPro" id="IPR002022">
    <property type="entry name" value="Pec_lyase"/>
</dbReference>
<evidence type="ECO:0000259" key="6">
    <source>
        <dbReference type="SMART" id="SM00656"/>
    </source>
</evidence>
<evidence type="ECO:0000256" key="1">
    <source>
        <dbReference type="ARBA" id="ARBA00010980"/>
    </source>
</evidence>
<dbReference type="SMART" id="SM00656">
    <property type="entry name" value="Amb_all"/>
    <property type="match status" value="1"/>
</dbReference>
<dbReference type="InterPro" id="IPR045032">
    <property type="entry name" value="PEL"/>
</dbReference>
<dbReference type="GO" id="GO:0000272">
    <property type="term" value="P:polysaccharide catabolic process"/>
    <property type="evidence" value="ECO:0007669"/>
    <property type="project" value="UniProtKB-KW"/>
</dbReference>
<feature type="signal peptide" evidence="5">
    <location>
        <begin position="1"/>
        <end position="17"/>
    </location>
</feature>
<organism evidence="7 8">
    <name type="scientific">Pseudopithomyces chartarum</name>
    <dbReference type="NCBI Taxonomy" id="1892770"/>
    <lineage>
        <taxon>Eukaryota</taxon>
        <taxon>Fungi</taxon>
        <taxon>Dikarya</taxon>
        <taxon>Ascomycota</taxon>
        <taxon>Pezizomycotina</taxon>
        <taxon>Dothideomycetes</taxon>
        <taxon>Pleosporomycetidae</taxon>
        <taxon>Pleosporales</taxon>
        <taxon>Massarineae</taxon>
        <taxon>Didymosphaeriaceae</taxon>
        <taxon>Pseudopithomyces</taxon>
    </lineage>
</organism>
<dbReference type="PANTHER" id="PTHR31683:SF18">
    <property type="entry name" value="PECTATE LYASE 21-RELATED"/>
    <property type="match status" value="1"/>
</dbReference>